<protein>
    <submittedName>
        <fullName evidence="2">Uncharacterized protein</fullName>
    </submittedName>
</protein>
<feature type="region of interest" description="Disordered" evidence="1">
    <location>
        <begin position="472"/>
        <end position="499"/>
    </location>
</feature>
<evidence type="ECO:0000313" key="3">
    <source>
        <dbReference type="Proteomes" id="UP000241818"/>
    </source>
</evidence>
<name>A0A2T3B292_AMORE</name>
<feature type="region of interest" description="Disordered" evidence="1">
    <location>
        <begin position="418"/>
        <end position="437"/>
    </location>
</feature>
<proteinExistence type="predicted"/>
<dbReference type="GeneID" id="36573840"/>
<reference evidence="2 3" key="1">
    <citation type="journal article" date="2018" name="New Phytol.">
        <title>Comparative genomics and transcriptomics depict ericoid mycorrhizal fungi as versatile saprotrophs and plant mutualists.</title>
        <authorList>
            <person name="Martino E."/>
            <person name="Morin E."/>
            <person name="Grelet G.A."/>
            <person name="Kuo A."/>
            <person name="Kohler A."/>
            <person name="Daghino S."/>
            <person name="Barry K.W."/>
            <person name="Cichocki N."/>
            <person name="Clum A."/>
            <person name="Dockter R.B."/>
            <person name="Hainaut M."/>
            <person name="Kuo R.C."/>
            <person name="LaButti K."/>
            <person name="Lindahl B.D."/>
            <person name="Lindquist E.A."/>
            <person name="Lipzen A."/>
            <person name="Khouja H.R."/>
            <person name="Magnuson J."/>
            <person name="Murat C."/>
            <person name="Ohm R.A."/>
            <person name="Singer S.W."/>
            <person name="Spatafora J.W."/>
            <person name="Wang M."/>
            <person name="Veneault-Fourrey C."/>
            <person name="Henrissat B."/>
            <person name="Grigoriev I.V."/>
            <person name="Martin F.M."/>
            <person name="Perotto S."/>
        </authorList>
    </citation>
    <scope>NUCLEOTIDE SEQUENCE [LARGE SCALE GENOMIC DNA]</scope>
    <source>
        <strain evidence="2 3">ATCC 22711</strain>
    </source>
</reference>
<feature type="compositionally biased region" description="Basic residues" evidence="1">
    <location>
        <begin position="422"/>
        <end position="434"/>
    </location>
</feature>
<dbReference type="EMBL" id="KZ679011">
    <property type="protein sequence ID" value="PSS18674.1"/>
    <property type="molecule type" value="Genomic_DNA"/>
</dbReference>
<organism evidence="2 3">
    <name type="scientific">Amorphotheca resinae ATCC 22711</name>
    <dbReference type="NCBI Taxonomy" id="857342"/>
    <lineage>
        <taxon>Eukaryota</taxon>
        <taxon>Fungi</taxon>
        <taxon>Dikarya</taxon>
        <taxon>Ascomycota</taxon>
        <taxon>Pezizomycotina</taxon>
        <taxon>Leotiomycetes</taxon>
        <taxon>Helotiales</taxon>
        <taxon>Amorphothecaceae</taxon>
        <taxon>Amorphotheca</taxon>
    </lineage>
</organism>
<gene>
    <name evidence="2" type="ORF">M430DRAFT_28089</name>
</gene>
<keyword evidence="3" id="KW-1185">Reference proteome</keyword>
<accession>A0A2T3B292</accession>
<feature type="compositionally biased region" description="Acidic residues" evidence="1">
    <location>
        <begin position="478"/>
        <end position="487"/>
    </location>
</feature>
<sequence>MINHEVSDTPEASYNELESILSLPAPVVDTTIIDTFDFEALLAETNGEVQSLPAAYDALQDNDPVSKCDSQIDNLYPPFPELPESIVPHLSSLHSFVNSQEDITSTDIPQVRQGHHVKELEQQVRPKRTSKAGIRIKEVASKRPNLRRLAGESESKNARPFNIASFDPSIFYKPLARPPPSWSPPHIKRRRTLFNYNAQGELDPRTRFSAQEISDYLTYHPLHELYSCSPSTKNSGLTLWIQISPADSSNRYPTAMSSRCRFANCPVPQHTIRKGEFRVAFDEQSCSGKPLDPFHNAGYVHLFCLEKNFDFPRLCKNFNVRGDDREFREGRNKMAITRDHSSMLHVVNRFIETSEKVGDKRSDDWYAHTLCYALTIHHLKHQPERRQSIREARDGNSVDRHLNNLDVLVERARVIREQKASQGKKSRAPRKRKVKEVEFEEEDVLDDNILESIEVENGVEKGVEKGIEKGVEKQVEKEVEEEVEEETANNQERDEPLRRLKRVRAAAGNSLDELDTRSPSVRYKGYMSSLRF</sequence>
<evidence type="ECO:0000313" key="2">
    <source>
        <dbReference type="EMBL" id="PSS18674.1"/>
    </source>
</evidence>
<dbReference type="InParanoid" id="A0A2T3B292"/>
<dbReference type="OrthoDB" id="5307331at2759"/>
<dbReference type="AlphaFoldDB" id="A0A2T3B292"/>
<dbReference type="Proteomes" id="UP000241818">
    <property type="component" value="Unassembled WGS sequence"/>
</dbReference>
<dbReference type="RefSeq" id="XP_024721026.1">
    <property type="nucleotide sequence ID" value="XM_024865759.1"/>
</dbReference>
<evidence type="ECO:0000256" key="1">
    <source>
        <dbReference type="SAM" id="MobiDB-lite"/>
    </source>
</evidence>